<dbReference type="Pfam" id="PF10754">
    <property type="entry name" value="DUF2569"/>
    <property type="match status" value="1"/>
</dbReference>
<feature type="transmembrane region" description="Helical" evidence="1">
    <location>
        <begin position="6"/>
        <end position="27"/>
    </location>
</feature>
<evidence type="ECO:0000313" key="2">
    <source>
        <dbReference type="EMBL" id="MCO6417908.1"/>
    </source>
</evidence>
<feature type="transmembrane region" description="Helical" evidence="1">
    <location>
        <begin position="47"/>
        <end position="70"/>
    </location>
</feature>
<keyword evidence="3" id="KW-1185">Reference proteome</keyword>
<dbReference type="RefSeq" id="WP_252954540.1">
    <property type="nucleotide sequence ID" value="NZ_JAFIRR010000108.1"/>
</dbReference>
<keyword evidence="1" id="KW-1133">Transmembrane helix</keyword>
<gene>
    <name evidence="2" type="ORF">JYK14_17315</name>
</gene>
<name>A0ABT1D7K9_9PROT</name>
<comment type="caution">
    <text evidence="2">The sequence shown here is derived from an EMBL/GenBank/DDBJ whole genome shotgun (WGS) entry which is preliminary data.</text>
</comment>
<evidence type="ECO:0000313" key="3">
    <source>
        <dbReference type="Proteomes" id="UP001523392"/>
    </source>
</evidence>
<feature type="transmembrane region" description="Helical" evidence="1">
    <location>
        <begin position="116"/>
        <end position="135"/>
    </location>
</feature>
<dbReference type="InterPro" id="IPR019690">
    <property type="entry name" value="DUF2569"/>
</dbReference>
<keyword evidence="1" id="KW-0812">Transmembrane</keyword>
<reference evidence="2 3" key="1">
    <citation type="submission" date="2021-12" db="EMBL/GenBank/DDBJ databases">
        <title>Siccirubricoccus leaddurans sp. nov., a high concentration Zn2+ tolerance bacterium.</title>
        <authorList>
            <person name="Cao Y."/>
        </authorList>
    </citation>
    <scope>NUCLEOTIDE SEQUENCE [LARGE SCALE GENOMIC DNA]</scope>
    <source>
        <strain evidence="2 3">KC 17139</strain>
    </source>
</reference>
<proteinExistence type="predicted"/>
<protein>
    <submittedName>
        <fullName evidence="2">DUF2569 family protein</fullName>
    </submittedName>
</protein>
<sequence length="187" mass="20798">MQGFSAFHWLVVLLVIAFHAVPLYLAISRVRREKREGQGLTPGAKGWLFLLLWGLWVALILYAVGMLSYYQGPDVGAAFGVIPGVMIVESVQNLLLGAALVGVLVLATRRSRHFRWAWLVLAVATALNAPLNLWMVTDTLRRQDIAFDPLAELAPADVARWLGTVLGLALWTAYIFRSRRVALTFTR</sequence>
<organism evidence="2 3">
    <name type="scientific">Siccirubricoccus soli</name>
    <dbReference type="NCBI Taxonomy" id="2899147"/>
    <lineage>
        <taxon>Bacteria</taxon>
        <taxon>Pseudomonadati</taxon>
        <taxon>Pseudomonadota</taxon>
        <taxon>Alphaproteobacteria</taxon>
        <taxon>Acetobacterales</taxon>
        <taxon>Roseomonadaceae</taxon>
        <taxon>Siccirubricoccus</taxon>
    </lineage>
</organism>
<feature type="transmembrane region" description="Helical" evidence="1">
    <location>
        <begin position="158"/>
        <end position="176"/>
    </location>
</feature>
<dbReference type="EMBL" id="JAFIRR010000108">
    <property type="protein sequence ID" value="MCO6417908.1"/>
    <property type="molecule type" value="Genomic_DNA"/>
</dbReference>
<dbReference type="Proteomes" id="UP001523392">
    <property type="component" value="Unassembled WGS sequence"/>
</dbReference>
<accession>A0ABT1D7K9</accession>
<keyword evidence="1" id="KW-0472">Membrane</keyword>
<evidence type="ECO:0000256" key="1">
    <source>
        <dbReference type="SAM" id="Phobius"/>
    </source>
</evidence>
<feature type="transmembrane region" description="Helical" evidence="1">
    <location>
        <begin position="90"/>
        <end position="107"/>
    </location>
</feature>